<dbReference type="RefSeq" id="WP_019957713.1">
    <property type="nucleotide sequence ID" value="NZ_CP091512.1"/>
</dbReference>
<feature type="signal peptide" evidence="1">
    <location>
        <begin position="1"/>
        <end position="25"/>
    </location>
</feature>
<dbReference type="PROSITE" id="PS51257">
    <property type="entry name" value="PROKAR_LIPOPROTEIN"/>
    <property type="match status" value="1"/>
</dbReference>
<keyword evidence="1" id="KW-0732">Signal</keyword>
<protein>
    <recommendedName>
        <fullName evidence="4">Lipoprotein</fullName>
    </recommendedName>
</protein>
<organism evidence="2 3">
    <name type="scientific">Vitreoscilla stercoraria</name>
    <dbReference type="NCBI Taxonomy" id="61"/>
    <lineage>
        <taxon>Bacteria</taxon>
        <taxon>Pseudomonadati</taxon>
        <taxon>Pseudomonadota</taxon>
        <taxon>Betaproteobacteria</taxon>
        <taxon>Neisseriales</taxon>
        <taxon>Neisseriaceae</taxon>
        <taxon>Vitreoscilla</taxon>
    </lineage>
</organism>
<name>A0ABY4EFM0_VITST</name>
<proteinExistence type="predicted"/>
<keyword evidence="3" id="KW-1185">Reference proteome</keyword>
<feature type="chain" id="PRO_5046643046" description="Lipoprotein" evidence="1">
    <location>
        <begin position="26"/>
        <end position="433"/>
    </location>
</feature>
<accession>A0ABY4EFM0</accession>
<gene>
    <name evidence="2" type="ORF">LVJ81_05670</name>
</gene>
<reference evidence="2" key="2">
    <citation type="journal article" date="2022" name="Res Sq">
        <title>Evolution of multicellular longitudinally dividing oral cavity symbionts (Neisseriaceae).</title>
        <authorList>
            <person name="Nyongesa S."/>
            <person name="Weber P."/>
            <person name="Bernet E."/>
            <person name="Pullido F."/>
            <person name="Nieckarz M."/>
            <person name="Delaby M."/>
            <person name="Nieves C."/>
            <person name="Viehboeck T."/>
            <person name="Krause N."/>
            <person name="Rivera-Millot A."/>
            <person name="Nakamura A."/>
            <person name="Vischer N."/>
            <person name="VanNieuwenhze M."/>
            <person name="Brun Y."/>
            <person name="Cava F."/>
            <person name="Bulgheresi S."/>
            <person name="Veyrier F."/>
        </authorList>
    </citation>
    <scope>NUCLEOTIDE SEQUENCE</scope>
    <source>
        <strain evidence="2">SAG 1488-6</strain>
    </source>
</reference>
<evidence type="ECO:0000256" key="1">
    <source>
        <dbReference type="SAM" id="SignalP"/>
    </source>
</evidence>
<dbReference type="EMBL" id="CP091512">
    <property type="protein sequence ID" value="UOO93513.1"/>
    <property type="molecule type" value="Genomic_DNA"/>
</dbReference>
<sequence length="433" mass="47691">MKVYQIGSLAAMALALSACTTLDTAHPDKMYRQAIMHNMQKDNQYNFNGEATLSWQHNEAASAASAPVAASDNTQAEALFGEMAADGVKIVLDEHDVTDNDGINSDEWLSELSQLMVESAEKYPVISSLMQHSAVKVDGAMDLPNGVVEIIPALKLGTANYGAWAQLPIYIDGKNERVLMDVQGYAGLLQTSILGDSGSATSSQLVRRLEEGALLELHAGKEHQRYPLKTVVRALPKGLEQSLQAMDAKLFTLEPMDAYGRSLNAAHRVQVDYGVQDSMKWSAAFLKGYQEEFLHLQKTAPEAGVSEEAYEEVQGLLLLGAMVWGATDTTSETCQESEEMQQACEQAQQQLQQQLAGLPRLQHNLYLNRSGRILGMQDVMVLKSDTAKKNLVYTSQIKLSNFGRPQMQMLIKNRPTVSVWDFMEAEAEAKELE</sequence>
<evidence type="ECO:0008006" key="4">
    <source>
        <dbReference type="Google" id="ProtNLM"/>
    </source>
</evidence>
<evidence type="ECO:0000313" key="3">
    <source>
        <dbReference type="Proteomes" id="UP000832034"/>
    </source>
</evidence>
<evidence type="ECO:0000313" key="2">
    <source>
        <dbReference type="EMBL" id="UOO93513.1"/>
    </source>
</evidence>
<dbReference type="Proteomes" id="UP000832034">
    <property type="component" value="Chromosome"/>
</dbReference>
<reference evidence="2" key="1">
    <citation type="submission" date="2021-12" db="EMBL/GenBank/DDBJ databases">
        <authorList>
            <person name="Veyrier F.J."/>
        </authorList>
    </citation>
    <scope>NUCLEOTIDE SEQUENCE</scope>
    <source>
        <strain evidence="2">SAG 1488-6</strain>
    </source>
</reference>